<evidence type="ECO:0000313" key="12">
    <source>
        <dbReference type="Proteomes" id="UP000217076"/>
    </source>
</evidence>
<accession>A0A1G7U8F6</accession>
<keyword evidence="7 9" id="KW-0472">Membrane</keyword>
<evidence type="ECO:0000256" key="3">
    <source>
        <dbReference type="ARBA" id="ARBA00022475"/>
    </source>
</evidence>
<reference evidence="12" key="1">
    <citation type="submission" date="2016-10" db="EMBL/GenBank/DDBJ databases">
        <authorList>
            <person name="Varghese N."/>
            <person name="Submissions S."/>
        </authorList>
    </citation>
    <scope>NUCLEOTIDE SEQUENCE [LARGE SCALE GENOMIC DNA]</scope>
    <source>
        <strain evidence="12">930I</strain>
    </source>
</reference>
<evidence type="ECO:0000256" key="2">
    <source>
        <dbReference type="ARBA" id="ARBA00022448"/>
    </source>
</evidence>
<keyword evidence="4 9" id="KW-0997">Cell inner membrane</keyword>
<comment type="function">
    <text evidence="9">Part of the tripartite ATP-independent periplasmic (TRAP) transport system.</text>
</comment>
<keyword evidence="2 9" id="KW-0813">Transport</keyword>
<comment type="subunit">
    <text evidence="9">The complex comprises the extracytoplasmic solute receptor protein and the two transmembrane proteins.</text>
</comment>
<keyword evidence="3" id="KW-1003">Cell membrane</keyword>
<feature type="transmembrane region" description="Helical" evidence="9">
    <location>
        <begin position="21"/>
        <end position="38"/>
    </location>
</feature>
<keyword evidence="5 9" id="KW-0812">Transmembrane</keyword>
<name>A0A1G7U8F6_9PROT</name>
<dbReference type="InterPro" id="IPR007387">
    <property type="entry name" value="TRAP_DctQ"/>
</dbReference>
<comment type="similarity">
    <text evidence="8 9">Belongs to the TRAP transporter small permease family.</text>
</comment>
<dbReference type="GO" id="GO:0022857">
    <property type="term" value="F:transmembrane transporter activity"/>
    <property type="evidence" value="ECO:0007669"/>
    <property type="project" value="UniProtKB-UniRule"/>
</dbReference>
<feature type="domain" description="Tripartite ATP-independent periplasmic transporters DctQ component" evidence="10">
    <location>
        <begin position="29"/>
        <end position="180"/>
    </location>
</feature>
<evidence type="ECO:0000259" key="10">
    <source>
        <dbReference type="Pfam" id="PF04290"/>
    </source>
</evidence>
<dbReference type="PANTHER" id="PTHR35011">
    <property type="entry name" value="2,3-DIKETO-L-GULONATE TRAP TRANSPORTER SMALL PERMEASE PROTEIN YIAM"/>
    <property type="match status" value="1"/>
</dbReference>
<evidence type="ECO:0000256" key="7">
    <source>
        <dbReference type="ARBA" id="ARBA00023136"/>
    </source>
</evidence>
<proteinExistence type="inferred from homology"/>
<dbReference type="Proteomes" id="UP000217076">
    <property type="component" value="Unassembled WGS sequence"/>
</dbReference>
<dbReference type="PANTHER" id="PTHR35011:SF4">
    <property type="entry name" value="SLL1102 PROTEIN"/>
    <property type="match status" value="1"/>
</dbReference>
<dbReference type="EMBL" id="FNCV01000001">
    <property type="protein sequence ID" value="SDG43581.1"/>
    <property type="molecule type" value="Genomic_DNA"/>
</dbReference>
<dbReference type="STRING" id="83401.SAMN05421742_101239"/>
<dbReference type="AlphaFoldDB" id="A0A1G7U8F6"/>
<evidence type="ECO:0000256" key="1">
    <source>
        <dbReference type="ARBA" id="ARBA00004429"/>
    </source>
</evidence>
<dbReference type="GO" id="GO:0005886">
    <property type="term" value="C:plasma membrane"/>
    <property type="evidence" value="ECO:0007669"/>
    <property type="project" value="UniProtKB-SubCell"/>
</dbReference>
<feature type="transmembrane region" description="Helical" evidence="9">
    <location>
        <begin position="73"/>
        <end position="89"/>
    </location>
</feature>
<feature type="transmembrane region" description="Helical" evidence="9">
    <location>
        <begin position="160"/>
        <end position="184"/>
    </location>
</feature>
<evidence type="ECO:0000256" key="4">
    <source>
        <dbReference type="ARBA" id="ARBA00022519"/>
    </source>
</evidence>
<evidence type="ECO:0000313" key="11">
    <source>
        <dbReference type="EMBL" id="SDG43581.1"/>
    </source>
</evidence>
<keyword evidence="6 9" id="KW-1133">Transmembrane helix</keyword>
<evidence type="ECO:0000256" key="9">
    <source>
        <dbReference type="RuleBase" id="RU369079"/>
    </source>
</evidence>
<dbReference type="InterPro" id="IPR055348">
    <property type="entry name" value="DctQ"/>
</dbReference>
<gene>
    <name evidence="11" type="ORF">SAMN05421742_101239</name>
</gene>
<dbReference type="RefSeq" id="WP_092614151.1">
    <property type="nucleotide sequence ID" value="NZ_FNCV01000001.1"/>
</dbReference>
<evidence type="ECO:0000256" key="5">
    <source>
        <dbReference type="ARBA" id="ARBA00022692"/>
    </source>
</evidence>
<feature type="transmembrane region" description="Helical" evidence="9">
    <location>
        <begin position="109"/>
        <end position="132"/>
    </location>
</feature>
<protein>
    <recommendedName>
        <fullName evidence="9">TRAP transporter small permease protein</fullName>
    </recommendedName>
</protein>
<evidence type="ECO:0000256" key="6">
    <source>
        <dbReference type="ARBA" id="ARBA00022989"/>
    </source>
</evidence>
<organism evidence="11 12">
    <name type="scientific">Roseospirillum parvum</name>
    <dbReference type="NCBI Taxonomy" id="83401"/>
    <lineage>
        <taxon>Bacteria</taxon>
        <taxon>Pseudomonadati</taxon>
        <taxon>Pseudomonadota</taxon>
        <taxon>Alphaproteobacteria</taxon>
        <taxon>Rhodospirillales</taxon>
        <taxon>Rhodospirillaceae</taxon>
        <taxon>Roseospirillum</taxon>
    </lineage>
</organism>
<keyword evidence="12" id="KW-1185">Reference proteome</keyword>
<sequence>MSALLAVSHRLERIVSAIGQAAAWLTVPLMLVIIYDVITRNVLTWLVRNQIIGDGLADALTLVSSTKLQETEWHLHGILLLMTFGMAYLKDAHVRIELVRDHLRPRLKVWIELIGILLALIPYCGLVIYFGYDFTLRSYENHEVSAALTGLPYRFIIKSFIMFGFVVILMAGVATLLRCIVALFGGGPARAEAMALLDPEHEEAPQGAANQ</sequence>
<dbReference type="Pfam" id="PF04290">
    <property type="entry name" value="DctQ"/>
    <property type="match status" value="1"/>
</dbReference>
<comment type="subcellular location">
    <subcellularLocation>
        <location evidence="1 9">Cell inner membrane</location>
        <topology evidence="1 9">Multi-pass membrane protein</topology>
    </subcellularLocation>
</comment>
<evidence type="ECO:0000256" key="8">
    <source>
        <dbReference type="ARBA" id="ARBA00038436"/>
    </source>
</evidence>
<dbReference type="OrthoDB" id="9794346at2"/>